<dbReference type="InterPro" id="IPR058649">
    <property type="entry name" value="CzcB_C"/>
</dbReference>
<feature type="domain" description="CzcB-like barrel-sandwich hybrid" evidence="6">
    <location>
        <begin position="89"/>
        <end position="232"/>
    </location>
</feature>
<evidence type="ECO:0000256" key="3">
    <source>
        <dbReference type="SAM" id="Coils"/>
    </source>
</evidence>
<dbReference type="GO" id="GO:0015679">
    <property type="term" value="P:plasma membrane copper ion transport"/>
    <property type="evidence" value="ECO:0007669"/>
    <property type="project" value="TreeGrafter"/>
</dbReference>
<feature type="chain" id="PRO_5021442830" evidence="4">
    <location>
        <begin position="33"/>
        <end position="378"/>
    </location>
</feature>
<keyword evidence="2" id="KW-0813">Transport</keyword>
<dbReference type="EMBL" id="SPUM01000063">
    <property type="protein sequence ID" value="TFW32232.1"/>
    <property type="molecule type" value="Genomic_DNA"/>
</dbReference>
<evidence type="ECO:0000259" key="7">
    <source>
        <dbReference type="Pfam" id="PF25975"/>
    </source>
</evidence>
<dbReference type="GO" id="GO:0022857">
    <property type="term" value="F:transmembrane transporter activity"/>
    <property type="evidence" value="ECO:0007669"/>
    <property type="project" value="InterPro"/>
</dbReference>
<dbReference type="SUPFAM" id="SSF111369">
    <property type="entry name" value="HlyD-like secretion proteins"/>
    <property type="match status" value="1"/>
</dbReference>
<dbReference type="Proteomes" id="UP000297258">
    <property type="component" value="Unassembled WGS sequence"/>
</dbReference>
<dbReference type="InterPro" id="IPR051909">
    <property type="entry name" value="MFP_Cation_Efflux"/>
</dbReference>
<dbReference type="FunFam" id="2.40.30.170:FF:000010">
    <property type="entry name" value="Efflux RND transporter periplasmic adaptor subunit"/>
    <property type="match status" value="1"/>
</dbReference>
<dbReference type="Gene3D" id="2.40.30.170">
    <property type="match status" value="1"/>
</dbReference>
<dbReference type="Gene3D" id="2.40.420.20">
    <property type="match status" value="1"/>
</dbReference>
<comment type="caution">
    <text evidence="8">The sequence shown here is derived from an EMBL/GenBank/DDBJ whole genome shotgun (WGS) entry which is preliminary data.</text>
</comment>
<evidence type="ECO:0000313" key="9">
    <source>
        <dbReference type="Proteomes" id="UP000297258"/>
    </source>
</evidence>
<evidence type="ECO:0000313" key="8">
    <source>
        <dbReference type="EMBL" id="TFW32232.1"/>
    </source>
</evidence>
<dbReference type="PANTHER" id="PTHR30097:SF4">
    <property type="entry name" value="SLR6042 PROTEIN"/>
    <property type="match status" value="1"/>
</dbReference>
<dbReference type="Pfam" id="PF25973">
    <property type="entry name" value="BSH_CzcB"/>
    <property type="match status" value="1"/>
</dbReference>
<accession>A0A4Y9T541</accession>
<dbReference type="GO" id="GO:0016020">
    <property type="term" value="C:membrane"/>
    <property type="evidence" value="ECO:0007669"/>
    <property type="project" value="InterPro"/>
</dbReference>
<evidence type="ECO:0000259" key="6">
    <source>
        <dbReference type="Pfam" id="PF25973"/>
    </source>
</evidence>
<dbReference type="NCBIfam" id="TIGR01730">
    <property type="entry name" value="RND_mfp"/>
    <property type="match status" value="1"/>
</dbReference>
<feature type="coiled-coil region" evidence="3">
    <location>
        <begin position="125"/>
        <end position="183"/>
    </location>
</feature>
<dbReference type="RefSeq" id="WP_135189710.1">
    <property type="nucleotide sequence ID" value="NZ_SPUM01000063.1"/>
</dbReference>
<feature type="domain" description="CusB-like beta-barrel" evidence="5">
    <location>
        <begin position="235"/>
        <end position="310"/>
    </location>
</feature>
<dbReference type="Pfam" id="PF25954">
    <property type="entry name" value="Beta-barrel_RND_2"/>
    <property type="match status" value="1"/>
</dbReference>
<dbReference type="InterPro" id="IPR058792">
    <property type="entry name" value="Beta-barrel_RND_2"/>
</dbReference>
<dbReference type="Gene3D" id="1.10.287.470">
    <property type="entry name" value="Helix hairpin bin"/>
    <property type="match status" value="1"/>
</dbReference>
<dbReference type="InterPro" id="IPR058647">
    <property type="entry name" value="BSH_CzcB-like"/>
</dbReference>
<keyword evidence="3" id="KW-0175">Coiled coil</keyword>
<gene>
    <name evidence="8" type="ORF">E4O92_10465</name>
</gene>
<evidence type="ECO:0000259" key="5">
    <source>
        <dbReference type="Pfam" id="PF25954"/>
    </source>
</evidence>
<dbReference type="InterPro" id="IPR006143">
    <property type="entry name" value="RND_pump_MFP"/>
</dbReference>
<feature type="signal peptide" evidence="4">
    <location>
        <begin position="1"/>
        <end position="32"/>
    </location>
</feature>
<organism evidence="8 9">
    <name type="scientific">Massilia horti</name>
    <dbReference type="NCBI Taxonomy" id="2562153"/>
    <lineage>
        <taxon>Bacteria</taxon>
        <taxon>Pseudomonadati</taxon>
        <taxon>Pseudomonadota</taxon>
        <taxon>Betaproteobacteria</taxon>
        <taxon>Burkholderiales</taxon>
        <taxon>Oxalobacteraceae</taxon>
        <taxon>Telluria group</taxon>
        <taxon>Massilia</taxon>
    </lineage>
</organism>
<reference evidence="8 9" key="1">
    <citation type="submission" date="2019-03" db="EMBL/GenBank/DDBJ databases">
        <title>Draft genome of Massilia hortus sp. nov., a novel bacterial species of the Oxalobacteraceae family.</title>
        <authorList>
            <person name="Peta V."/>
            <person name="Raths R."/>
            <person name="Bucking H."/>
        </authorList>
    </citation>
    <scope>NUCLEOTIDE SEQUENCE [LARGE SCALE GENOMIC DNA]</scope>
    <source>
        <strain evidence="8 9">ONC3</strain>
    </source>
</reference>
<dbReference type="PANTHER" id="PTHR30097">
    <property type="entry name" value="CATION EFFLUX SYSTEM PROTEIN CUSB"/>
    <property type="match status" value="1"/>
</dbReference>
<evidence type="ECO:0000256" key="4">
    <source>
        <dbReference type="SAM" id="SignalP"/>
    </source>
</evidence>
<dbReference type="GO" id="GO:0060003">
    <property type="term" value="P:copper ion export"/>
    <property type="evidence" value="ECO:0007669"/>
    <property type="project" value="TreeGrafter"/>
</dbReference>
<feature type="domain" description="CzcB-like C-terminal circularly permuted SH3-like" evidence="7">
    <location>
        <begin position="316"/>
        <end position="373"/>
    </location>
</feature>
<dbReference type="GO" id="GO:0030313">
    <property type="term" value="C:cell envelope"/>
    <property type="evidence" value="ECO:0007669"/>
    <property type="project" value="TreeGrafter"/>
</dbReference>
<comment type="similarity">
    <text evidence="1">Belongs to the membrane fusion protein (MFP) (TC 8.A.1) family.</text>
</comment>
<evidence type="ECO:0000256" key="2">
    <source>
        <dbReference type="ARBA" id="ARBA00022448"/>
    </source>
</evidence>
<evidence type="ECO:0000256" key="1">
    <source>
        <dbReference type="ARBA" id="ARBA00009477"/>
    </source>
</evidence>
<proteinExistence type="inferred from homology"/>
<dbReference type="Pfam" id="PF25975">
    <property type="entry name" value="CzcB_C"/>
    <property type="match status" value="1"/>
</dbReference>
<sequence>MKQQYKSLAFGLAALCALGAAAWGLLASHASATDAPEAAPASLVHDGARIVVPEQSPLRKSLAIAAIGEQTVSVPFTLPAVIEADQARLVKIQTPLSGRIVTLNKQLGDPVKAGELLLTIDSADLAQASADAAKARAALALAKRNLTRQRELDIADIGAKRDLEQAQSDFEQAASEAARADARLSQLGAKAGGTVGHLLAVRSPISGRVVELAAAAGGYWNDATAPLMTVADLSQVYVSANAQEKDLGQVFVGQSAAVRFDAYPDSLNAKVRYVGELLDVDTRTVKVRMALDNTAGRLKPGMFAQATLLAPAHTGITVPMTAVILSGFTNRVFVEVAPWQFEARAVTLGPQVGEHTEVVAGLKAGERVVVKNGVLLND</sequence>
<dbReference type="OrthoDB" id="9768185at2"/>
<dbReference type="AlphaFoldDB" id="A0A4Y9T541"/>
<keyword evidence="9" id="KW-1185">Reference proteome</keyword>
<name>A0A4Y9T541_9BURK</name>
<protein>
    <submittedName>
        <fullName evidence="8">Efflux RND transporter periplasmic adaptor subunit</fullName>
    </submittedName>
</protein>
<keyword evidence="4" id="KW-0732">Signal</keyword>